<evidence type="ECO:0000313" key="2">
    <source>
        <dbReference type="EMBL" id="SEQ95804.1"/>
    </source>
</evidence>
<evidence type="ECO:0000256" key="1">
    <source>
        <dbReference type="SAM" id="Phobius"/>
    </source>
</evidence>
<dbReference type="Proteomes" id="UP000198512">
    <property type="component" value="Unassembled WGS sequence"/>
</dbReference>
<dbReference type="EMBL" id="FOFP01000012">
    <property type="protein sequence ID" value="SEQ95804.1"/>
    <property type="molecule type" value="Genomic_DNA"/>
</dbReference>
<keyword evidence="3" id="KW-1185">Reference proteome</keyword>
<organism evidence="2 3">
    <name type="scientific">Pseudomonas cuatrocienegasensis</name>
    <dbReference type="NCBI Taxonomy" id="543360"/>
    <lineage>
        <taxon>Bacteria</taxon>
        <taxon>Pseudomonadati</taxon>
        <taxon>Pseudomonadota</taxon>
        <taxon>Gammaproteobacteria</taxon>
        <taxon>Pseudomonadales</taxon>
        <taxon>Pseudomonadaceae</taxon>
        <taxon>Pseudomonas</taxon>
    </lineage>
</organism>
<keyword evidence="1" id="KW-0812">Transmembrane</keyword>
<name>A0ABY1BIN7_9PSED</name>
<accession>A0ABY1BIN7</accession>
<keyword evidence="1" id="KW-1133">Transmembrane helix</keyword>
<dbReference type="RefSeq" id="WP_371850875.1">
    <property type="nucleotide sequence ID" value="NZ_FOFP01000012.1"/>
</dbReference>
<protein>
    <submittedName>
        <fullName evidence="2">Uncharacterized protein</fullName>
    </submittedName>
</protein>
<reference evidence="2 3" key="1">
    <citation type="submission" date="2016-10" db="EMBL/GenBank/DDBJ databases">
        <authorList>
            <person name="Varghese N."/>
            <person name="Submissions S."/>
        </authorList>
    </citation>
    <scope>NUCLEOTIDE SEQUENCE [LARGE SCALE GENOMIC DNA]</scope>
    <source>
        <strain evidence="2 3">CIP 109853</strain>
    </source>
</reference>
<keyword evidence="1" id="KW-0472">Membrane</keyword>
<feature type="transmembrane region" description="Helical" evidence="1">
    <location>
        <begin position="76"/>
        <end position="99"/>
    </location>
</feature>
<sequence length="101" mass="10929">MMRLVMQFCACCALGLVVALLILLGLMFSGQFDLIKGLQLTGQPLAQLSLVLLPEVFWTRLTGAANAAQNPDVQSFLSLCAALGQVGLLLALGFMRLWYRA</sequence>
<evidence type="ECO:0000313" key="3">
    <source>
        <dbReference type="Proteomes" id="UP000198512"/>
    </source>
</evidence>
<proteinExistence type="predicted"/>
<gene>
    <name evidence="2" type="ORF">SAMN05216600_11284</name>
</gene>
<comment type="caution">
    <text evidence="2">The sequence shown here is derived from an EMBL/GenBank/DDBJ whole genome shotgun (WGS) entry which is preliminary data.</text>
</comment>